<evidence type="ECO:0000256" key="6">
    <source>
        <dbReference type="ARBA" id="ARBA00039970"/>
    </source>
</evidence>
<sequence>MPDSSPNVPVPGAPTSREASAQAAAIDGGPEGTSALAGTTPAPVRTTITVPESVSMVGLLGSGDELLRLVEADVAADVHVRGNEISVTGQPADNAFAVAVFDELIALLGTGQALRPDSVRRVIGMLRSGGSERPADVLSLDIISRRGRTIRPKTLNQKRYVDAIDAHTVVFGIGPAGTGKTYLAMAKAVQALQMKQVNRIILTRPAVEAGERLGYLPGSLSEKIDPYLRPLYDALHDMVDPESIPRLMASGTIEVAPLAYMRGRAQPYDAQVLTPQGFLPIGTLRVGDLVIGSDGLPTPVLGVYPQGRREVYRVATQDGARTLACGEHLWTVTTASDRRRGKTRTLETRQMIGKLRAARARRYELPVVAPVEFEPREVPLDPYALGLLLGDGCLTTTTTPAFATADPELAVALEAALEGIEVRHKGGYDYVLRHVGGGRGGLRVANPVTAVLRRLDLAGTTSATKFVPEDYLRNSSAVRLALLQGLLDSDGGPVTQRGRTCRIQYATTSPSLKDDVTFLVRSLGGVVYTRLREAAGRPPGLAAGRPVEYREDAYVLDIRLPSGVQPFRLERKRRVYEKSGGGRPMRFIDSIEPVGEQETLCIQVAAQDSLYVTDDFLVTHNTLNDAFVILDEAQNTTAEQMKMFLTRLGFGSKIVVTGDVTQVDLPGGAQSGLRVVRDILDGIDDVHFANLTSSDVVRHRLVGDIVDAYERWDASQQQPSARSTGPAPARGPRPRRQGS</sequence>
<organism evidence="9 10">
    <name type="scientific">Trujillonella endophytica</name>
    <dbReference type="NCBI Taxonomy" id="673521"/>
    <lineage>
        <taxon>Bacteria</taxon>
        <taxon>Bacillati</taxon>
        <taxon>Actinomycetota</taxon>
        <taxon>Actinomycetes</taxon>
        <taxon>Geodermatophilales</taxon>
        <taxon>Geodermatophilaceae</taxon>
        <taxon>Trujillonella</taxon>
    </lineage>
</organism>
<evidence type="ECO:0000256" key="7">
    <source>
        <dbReference type="SAM" id="MobiDB-lite"/>
    </source>
</evidence>
<accession>A0A1H8QWC1</accession>
<dbReference type="InterPro" id="IPR027417">
    <property type="entry name" value="P-loop_NTPase"/>
</dbReference>
<name>A0A1H8QWC1_9ACTN</name>
<evidence type="ECO:0000313" key="10">
    <source>
        <dbReference type="Proteomes" id="UP000198960"/>
    </source>
</evidence>
<feature type="region of interest" description="Disordered" evidence="7">
    <location>
        <begin position="713"/>
        <end position="739"/>
    </location>
</feature>
<comment type="similarity">
    <text evidence="2">Belongs to the PhoH family.</text>
</comment>
<evidence type="ECO:0000256" key="3">
    <source>
        <dbReference type="ARBA" id="ARBA00022490"/>
    </source>
</evidence>
<dbReference type="STRING" id="673521.SAMN05660991_00842"/>
<dbReference type="SUPFAM" id="SSF51294">
    <property type="entry name" value="Hedgehog/intein (Hint) domain"/>
    <property type="match status" value="1"/>
</dbReference>
<keyword evidence="4" id="KW-0547">Nucleotide-binding</keyword>
<dbReference type="GO" id="GO:0005524">
    <property type="term" value="F:ATP binding"/>
    <property type="evidence" value="ECO:0007669"/>
    <property type="project" value="UniProtKB-KW"/>
</dbReference>
<dbReference type="Proteomes" id="UP000198960">
    <property type="component" value="Unassembled WGS sequence"/>
</dbReference>
<dbReference type="SUPFAM" id="SSF55608">
    <property type="entry name" value="Homing endonucleases"/>
    <property type="match status" value="1"/>
</dbReference>
<evidence type="ECO:0000256" key="5">
    <source>
        <dbReference type="ARBA" id="ARBA00022840"/>
    </source>
</evidence>
<dbReference type="InterPro" id="IPR003714">
    <property type="entry name" value="PhoH"/>
</dbReference>
<evidence type="ECO:0000313" key="9">
    <source>
        <dbReference type="EMBL" id="SEO58475.1"/>
    </source>
</evidence>
<dbReference type="GO" id="GO:0004519">
    <property type="term" value="F:endonuclease activity"/>
    <property type="evidence" value="ECO:0007669"/>
    <property type="project" value="InterPro"/>
</dbReference>
<dbReference type="Pfam" id="PF02562">
    <property type="entry name" value="PhoH"/>
    <property type="match status" value="2"/>
</dbReference>
<dbReference type="PROSITE" id="PS50819">
    <property type="entry name" value="INTEIN_ENDONUCLEASE"/>
    <property type="match status" value="1"/>
</dbReference>
<dbReference type="PANTHER" id="PTHR30473">
    <property type="entry name" value="PROTEIN PHOH"/>
    <property type="match status" value="1"/>
</dbReference>
<comment type="subcellular location">
    <subcellularLocation>
        <location evidence="1">Cytoplasm</location>
    </subcellularLocation>
</comment>
<evidence type="ECO:0000256" key="2">
    <source>
        <dbReference type="ARBA" id="ARBA00010393"/>
    </source>
</evidence>
<keyword evidence="10" id="KW-1185">Reference proteome</keyword>
<proteinExistence type="inferred from homology"/>
<dbReference type="PANTHER" id="PTHR30473:SF1">
    <property type="entry name" value="PHOH-LIKE PROTEIN"/>
    <property type="match status" value="1"/>
</dbReference>
<dbReference type="InterPro" id="IPR004042">
    <property type="entry name" value="Intein_endonuc_central"/>
</dbReference>
<reference evidence="10" key="1">
    <citation type="submission" date="2016-10" db="EMBL/GenBank/DDBJ databases">
        <authorList>
            <person name="Varghese N."/>
            <person name="Submissions S."/>
        </authorList>
    </citation>
    <scope>NUCLEOTIDE SEQUENCE [LARGE SCALE GENOMIC DNA]</scope>
    <source>
        <strain evidence="10">DSM 45413</strain>
    </source>
</reference>
<dbReference type="InterPro" id="IPR051451">
    <property type="entry name" value="PhoH2-like"/>
</dbReference>
<dbReference type="RefSeq" id="WP_211435484.1">
    <property type="nucleotide sequence ID" value="NZ_FOEE01000002.1"/>
</dbReference>
<dbReference type="SUPFAM" id="SSF52540">
    <property type="entry name" value="P-loop containing nucleoside triphosphate hydrolases"/>
    <property type="match status" value="2"/>
</dbReference>
<feature type="compositionally biased region" description="Polar residues" evidence="7">
    <location>
        <begin position="714"/>
        <end position="723"/>
    </location>
</feature>
<gene>
    <name evidence="9" type="ORF">SAMN05660991_00842</name>
</gene>
<dbReference type="Gene3D" id="3.40.50.300">
    <property type="entry name" value="P-loop containing nucleotide triphosphate hydrolases"/>
    <property type="match status" value="2"/>
</dbReference>
<protein>
    <recommendedName>
        <fullName evidence="6">PhoH-like protein</fullName>
    </recommendedName>
</protein>
<dbReference type="Pfam" id="PF14528">
    <property type="entry name" value="LAGLIDADG_3"/>
    <property type="match status" value="1"/>
</dbReference>
<feature type="region of interest" description="Disordered" evidence="7">
    <location>
        <begin position="1"/>
        <end position="40"/>
    </location>
</feature>
<keyword evidence="5" id="KW-0067">ATP-binding</keyword>
<dbReference type="InterPro" id="IPR027434">
    <property type="entry name" value="Homing_endonucl"/>
</dbReference>
<dbReference type="AlphaFoldDB" id="A0A1H8QWC1"/>
<feature type="domain" description="DOD-type homing endonuclease" evidence="8">
    <location>
        <begin position="384"/>
        <end position="525"/>
    </location>
</feature>
<dbReference type="InterPro" id="IPR036844">
    <property type="entry name" value="Hint_dom_sf"/>
</dbReference>
<keyword evidence="3" id="KW-0963">Cytoplasm</keyword>
<dbReference type="EMBL" id="FOEE01000002">
    <property type="protein sequence ID" value="SEO58475.1"/>
    <property type="molecule type" value="Genomic_DNA"/>
</dbReference>
<evidence type="ECO:0000256" key="4">
    <source>
        <dbReference type="ARBA" id="ARBA00022741"/>
    </source>
</evidence>
<evidence type="ECO:0000259" key="8">
    <source>
        <dbReference type="PROSITE" id="PS50819"/>
    </source>
</evidence>
<dbReference type="GO" id="GO:0005829">
    <property type="term" value="C:cytosol"/>
    <property type="evidence" value="ECO:0007669"/>
    <property type="project" value="TreeGrafter"/>
</dbReference>
<dbReference type="InterPro" id="IPR004860">
    <property type="entry name" value="LAGLIDADG_dom"/>
</dbReference>
<evidence type="ECO:0000256" key="1">
    <source>
        <dbReference type="ARBA" id="ARBA00004496"/>
    </source>
</evidence>
<dbReference type="Gene3D" id="3.10.28.10">
    <property type="entry name" value="Homing endonucleases"/>
    <property type="match status" value="1"/>
</dbReference>